<organism evidence="2 3">
    <name type="scientific">[Clostridium] methylpentosum DSM 5476</name>
    <dbReference type="NCBI Taxonomy" id="537013"/>
    <lineage>
        <taxon>Bacteria</taxon>
        <taxon>Bacillati</taxon>
        <taxon>Bacillota</taxon>
        <taxon>Clostridia</taxon>
        <taxon>Eubacteriales</taxon>
        <taxon>Oscillospiraceae</taxon>
        <taxon>Oscillospiraceae incertae sedis</taxon>
    </lineage>
</organism>
<dbReference type="EMBL" id="ACEC01000088">
    <property type="protein sequence ID" value="EEG29823.1"/>
    <property type="molecule type" value="Genomic_DNA"/>
</dbReference>
<feature type="region of interest" description="Disordered" evidence="1">
    <location>
        <begin position="1"/>
        <end position="20"/>
    </location>
</feature>
<sequence>MKNQVNDHRVRTERQTESHFGKSKAMKNCCHSSSRCAAQMLLERHAVLSSAWDLPFLYSIRSLIAKQLDIWLLQ</sequence>
<comment type="caution">
    <text evidence="2">The sequence shown here is derived from an EMBL/GenBank/DDBJ whole genome shotgun (WGS) entry which is preliminary data.</text>
</comment>
<name>C0EFC8_9FIRM</name>
<evidence type="ECO:0000256" key="1">
    <source>
        <dbReference type="SAM" id="MobiDB-lite"/>
    </source>
</evidence>
<proteinExistence type="predicted"/>
<keyword evidence="3" id="KW-1185">Reference proteome</keyword>
<dbReference type="AlphaFoldDB" id="C0EFC8"/>
<dbReference type="Proteomes" id="UP000003340">
    <property type="component" value="Unassembled WGS sequence"/>
</dbReference>
<gene>
    <name evidence="2" type="ORF">CLOSTMETH_02570</name>
</gene>
<protein>
    <submittedName>
        <fullName evidence="2">Uncharacterized protein</fullName>
    </submittedName>
</protein>
<evidence type="ECO:0000313" key="2">
    <source>
        <dbReference type="EMBL" id="EEG29823.1"/>
    </source>
</evidence>
<accession>C0EFC8</accession>
<dbReference type="HOGENOM" id="CLU_2681198_0_0_9"/>
<reference evidence="2 3" key="2">
    <citation type="submission" date="2009-02" db="EMBL/GenBank/DDBJ databases">
        <title>Draft genome sequence of Clostridium methylpentosum (DSM 5476).</title>
        <authorList>
            <person name="Sudarsanam P."/>
            <person name="Ley R."/>
            <person name="Guruge J."/>
            <person name="Turnbaugh P.J."/>
            <person name="Mahowald M."/>
            <person name="Liep D."/>
            <person name="Gordon J."/>
        </authorList>
    </citation>
    <scope>NUCLEOTIDE SEQUENCE [LARGE SCALE GENOMIC DNA]</scope>
    <source>
        <strain evidence="2 3">DSM 5476</strain>
    </source>
</reference>
<evidence type="ECO:0000313" key="3">
    <source>
        <dbReference type="Proteomes" id="UP000003340"/>
    </source>
</evidence>
<reference evidence="2 3" key="1">
    <citation type="submission" date="2009-01" db="EMBL/GenBank/DDBJ databases">
        <authorList>
            <person name="Fulton L."/>
            <person name="Clifton S."/>
            <person name="Fulton B."/>
            <person name="Xu J."/>
            <person name="Minx P."/>
            <person name="Pepin K.H."/>
            <person name="Johnson M."/>
            <person name="Bhonagiri V."/>
            <person name="Nash W.E."/>
            <person name="Mardis E.R."/>
            <person name="Wilson R.K."/>
        </authorList>
    </citation>
    <scope>NUCLEOTIDE SEQUENCE [LARGE SCALE GENOMIC DNA]</scope>
    <source>
        <strain evidence="2 3">DSM 5476</strain>
    </source>
</reference>